<evidence type="ECO:0000256" key="1">
    <source>
        <dbReference type="ARBA" id="ARBA00006964"/>
    </source>
</evidence>
<organism evidence="2 3">
    <name type="scientific">Niabella ginsengisoli</name>
    <dbReference type="NCBI Taxonomy" id="522298"/>
    <lineage>
        <taxon>Bacteria</taxon>
        <taxon>Pseudomonadati</taxon>
        <taxon>Bacteroidota</taxon>
        <taxon>Chitinophagia</taxon>
        <taxon>Chitinophagales</taxon>
        <taxon>Chitinophagaceae</taxon>
        <taxon>Niabella</taxon>
    </lineage>
</organism>
<comment type="similarity">
    <text evidence="1">Belongs to the GTP cyclohydrolase I type 2/NIF3 family.</text>
</comment>
<comment type="caution">
    <text evidence="2">The sequence shown here is derived from an EMBL/GenBank/DDBJ whole genome shotgun (WGS) entry which is preliminary data.</text>
</comment>
<dbReference type="Proteomes" id="UP001202248">
    <property type="component" value="Unassembled WGS sequence"/>
</dbReference>
<proteinExistence type="inferred from homology"/>
<dbReference type="Gene3D" id="3.40.1390.30">
    <property type="entry name" value="NIF3 (NGG1p interacting factor 3)-like"/>
    <property type="match status" value="2"/>
</dbReference>
<dbReference type="InterPro" id="IPR002678">
    <property type="entry name" value="DUF34/NIF3"/>
</dbReference>
<dbReference type="EMBL" id="JAKWBL010000002">
    <property type="protein sequence ID" value="MCH5598434.1"/>
    <property type="molecule type" value="Genomic_DNA"/>
</dbReference>
<accession>A0ABS9SJ95</accession>
<dbReference type="Pfam" id="PF01784">
    <property type="entry name" value="DUF34_NIF3"/>
    <property type="match status" value="1"/>
</dbReference>
<gene>
    <name evidence="2" type="ORF">MKP09_11195</name>
</gene>
<evidence type="ECO:0000313" key="3">
    <source>
        <dbReference type="Proteomes" id="UP001202248"/>
    </source>
</evidence>
<protein>
    <submittedName>
        <fullName evidence="2">Nif3-like dinuclear metal center hexameric protein</fullName>
    </submittedName>
</protein>
<dbReference type="InterPro" id="IPR036069">
    <property type="entry name" value="DUF34/NIF3_sf"/>
</dbReference>
<name>A0ABS9SJ95_9BACT</name>
<dbReference type="SUPFAM" id="SSF102705">
    <property type="entry name" value="NIF3 (NGG1p interacting factor 3)-like"/>
    <property type="match status" value="1"/>
</dbReference>
<reference evidence="2 3" key="1">
    <citation type="submission" date="2022-02" db="EMBL/GenBank/DDBJ databases">
        <authorList>
            <person name="Min J."/>
        </authorList>
    </citation>
    <scope>NUCLEOTIDE SEQUENCE [LARGE SCALE GENOMIC DNA]</scope>
    <source>
        <strain evidence="2 3">GR10-1</strain>
    </source>
</reference>
<evidence type="ECO:0000313" key="2">
    <source>
        <dbReference type="EMBL" id="MCH5598434.1"/>
    </source>
</evidence>
<sequence>MSFLKDALNSKSDAYVTSDIKYHEFFDADSRILLADIGHYESEQFTIELVANLLEQKFPTFAVLKTGVNTNPVQYF</sequence>
<keyword evidence="3" id="KW-1185">Reference proteome</keyword>